<dbReference type="Proteomes" id="UP000641206">
    <property type="component" value="Unassembled WGS sequence"/>
</dbReference>
<dbReference type="SUPFAM" id="SSF53697">
    <property type="entry name" value="SIS domain"/>
    <property type="match status" value="1"/>
</dbReference>
<dbReference type="InterPro" id="IPR035472">
    <property type="entry name" value="RpiR-like_SIS"/>
</dbReference>
<accession>A0ABQ2NPP4</accession>
<comment type="caution">
    <text evidence="6">The sequence shown here is derived from an EMBL/GenBank/DDBJ whole genome shotgun (WGS) entry which is preliminary data.</text>
</comment>
<keyword evidence="1" id="KW-0805">Transcription regulation</keyword>
<organism evidence="6 7">
    <name type="scientific">Oceanobacillus neutriphilus</name>
    <dbReference type="NCBI Taxonomy" id="531815"/>
    <lineage>
        <taxon>Bacteria</taxon>
        <taxon>Bacillati</taxon>
        <taxon>Bacillota</taxon>
        <taxon>Bacilli</taxon>
        <taxon>Bacillales</taxon>
        <taxon>Bacillaceae</taxon>
        <taxon>Oceanobacillus</taxon>
    </lineage>
</organism>
<dbReference type="PROSITE" id="PS51071">
    <property type="entry name" value="HTH_RPIR"/>
    <property type="match status" value="1"/>
</dbReference>
<keyword evidence="2" id="KW-0238">DNA-binding</keyword>
<feature type="domain" description="HTH rpiR-type" evidence="4">
    <location>
        <begin position="5"/>
        <end position="81"/>
    </location>
</feature>
<dbReference type="CDD" id="cd05013">
    <property type="entry name" value="SIS_RpiR"/>
    <property type="match status" value="1"/>
</dbReference>
<name>A0ABQ2NPP4_9BACI</name>
<dbReference type="InterPro" id="IPR036388">
    <property type="entry name" value="WH-like_DNA-bd_sf"/>
</dbReference>
<dbReference type="InterPro" id="IPR046348">
    <property type="entry name" value="SIS_dom_sf"/>
</dbReference>
<dbReference type="Gene3D" id="1.10.10.10">
    <property type="entry name" value="Winged helix-like DNA-binding domain superfamily/Winged helix DNA-binding domain"/>
    <property type="match status" value="1"/>
</dbReference>
<dbReference type="Pfam" id="PF01418">
    <property type="entry name" value="HTH_6"/>
    <property type="match status" value="1"/>
</dbReference>
<evidence type="ECO:0000256" key="1">
    <source>
        <dbReference type="ARBA" id="ARBA00023015"/>
    </source>
</evidence>
<dbReference type="RefSeq" id="WP_077601699.1">
    <property type="nucleotide sequence ID" value="NZ_BMLW01000001.1"/>
</dbReference>
<proteinExistence type="predicted"/>
<evidence type="ECO:0000256" key="3">
    <source>
        <dbReference type="ARBA" id="ARBA00023163"/>
    </source>
</evidence>
<dbReference type="InterPro" id="IPR009057">
    <property type="entry name" value="Homeodomain-like_sf"/>
</dbReference>
<protein>
    <submittedName>
        <fullName evidence="6">HTH-type transcriptional regulator YbbH</fullName>
    </submittedName>
</protein>
<dbReference type="Pfam" id="PF01380">
    <property type="entry name" value="SIS"/>
    <property type="match status" value="1"/>
</dbReference>
<dbReference type="PANTHER" id="PTHR30514:SF10">
    <property type="entry name" value="MURR_RPIR FAMILY TRANSCRIPTIONAL REGULATOR"/>
    <property type="match status" value="1"/>
</dbReference>
<keyword evidence="7" id="KW-1185">Reference proteome</keyword>
<sequence>MAYMTGGLMRIKEMLSGLSPSGKKIAIYILENPQEIISLTANDLGKRSATSGAAVIRLCKSLNLKGFHELKIRVAGDLQKTTQAGIQDIKPNEGTMSIIEKMTNNSIQTIRETAELLSIDELDRAVHLLKKARRIHFIGVGASSIIAHDAEQKFLRINKNAYAFEDMHMAATLVANAEKNDVVVGISFSGETEEVANILEIARENGAGTISLTRYGKWPVTEQASINLYTSATGEPTFRSGAMSSRMSQLQVIDILFMCVASLEYETSVKHLAVTKDAIETLKLNMNKTGLSKKKGESDS</sequence>
<evidence type="ECO:0000259" key="5">
    <source>
        <dbReference type="PROSITE" id="PS51464"/>
    </source>
</evidence>
<dbReference type="PANTHER" id="PTHR30514">
    <property type="entry name" value="GLUCOKINASE"/>
    <property type="match status" value="1"/>
</dbReference>
<dbReference type="SUPFAM" id="SSF46689">
    <property type="entry name" value="Homeodomain-like"/>
    <property type="match status" value="1"/>
</dbReference>
<dbReference type="EMBL" id="BMLW01000001">
    <property type="protein sequence ID" value="GGP07547.1"/>
    <property type="molecule type" value="Genomic_DNA"/>
</dbReference>
<feature type="domain" description="SIS" evidence="5">
    <location>
        <begin position="125"/>
        <end position="266"/>
    </location>
</feature>
<dbReference type="InterPro" id="IPR047640">
    <property type="entry name" value="RpiR-like"/>
</dbReference>
<evidence type="ECO:0000259" key="4">
    <source>
        <dbReference type="PROSITE" id="PS51071"/>
    </source>
</evidence>
<dbReference type="InterPro" id="IPR000281">
    <property type="entry name" value="HTH_RpiR"/>
</dbReference>
<evidence type="ECO:0000313" key="6">
    <source>
        <dbReference type="EMBL" id="GGP07547.1"/>
    </source>
</evidence>
<evidence type="ECO:0000256" key="2">
    <source>
        <dbReference type="ARBA" id="ARBA00023125"/>
    </source>
</evidence>
<evidence type="ECO:0000313" key="7">
    <source>
        <dbReference type="Proteomes" id="UP000641206"/>
    </source>
</evidence>
<dbReference type="InterPro" id="IPR001347">
    <property type="entry name" value="SIS_dom"/>
</dbReference>
<reference evidence="7" key="1">
    <citation type="journal article" date="2019" name="Int. J. Syst. Evol. Microbiol.">
        <title>The Global Catalogue of Microorganisms (GCM) 10K type strain sequencing project: providing services to taxonomists for standard genome sequencing and annotation.</title>
        <authorList>
            <consortium name="The Broad Institute Genomics Platform"/>
            <consortium name="The Broad Institute Genome Sequencing Center for Infectious Disease"/>
            <person name="Wu L."/>
            <person name="Ma J."/>
        </authorList>
    </citation>
    <scope>NUCLEOTIDE SEQUENCE [LARGE SCALE GENOMIC DNA]</scope>
    <source>
        <strain evidence="7">CGMCC 1.7693</strain>
    </source>
</reference>
<keyword evidence="3" id="KW-0804">Transcription</keyword>
<gene>
    <name evidence="6" type="primary">ybbH</name>
    <name evidence="6" type="ORF">GCM10011346_03970</name>
</gene>
<dbReference type="Gene3D" id="3.40.50.10490">
    <property type="entry name" value="Glucose-6-phosphate isomerase like protein, domain 1"/>
    <property type="match status" value="1"/>
</dbReference>
<dbReference type="PROSITE" id="PS51464">
    <property type="entry name" value="SIS"/>
    <property type="match status" value="1"/>
</dbReference>